<accession>A0A813ICR3</accession>
<name>A0A813ICR3_POLGL</name>
<sequence length="899" mass="102032">MAPHLTPQELDLLKQWHGKDKLTPVQVYTKLTARRASRHVAAPDLTNIRRVLRGETNRQGIVETRGRKKILSRRQVRSMNTKRKLLIKKAKGEHEVRWKDVIKETRGVTCSASTAKRGFDEAGLDVKWRRAREKPHKDVDVTNERLEICSQWQNLPANHFLKKVDLIIDNKKWPIPTTKQAKRYLKMQRLRGHLRTASEGLNPDFVKPSPRKHRKNPGGYVDLCAGICGDRVVLWEYLDGSWGGEAAAAVYEGPVLSALRKHRGNKRRYTVLQDNDPRGYKSKLAQTAREENHIVTMNLPRYSPDLNPLDFGIWQAVQQRMDKQGLNGKESKEAFKAQLRRTALWLPKDMAEPAAEEDDGQSSSCSSEEEWWLQEAEDPAARNMVFLLTFSALLHTSEDEELLDPDTLTREKIRDAVLDAVANPSAEGDARGGRPRTRTLQAQKLVVAKERHSGRAKDHFHVALKLSNQSRFQPLKLALRQRGHLACHFSTSHTMWWSVLNYLVVPSSKKPAVDAEVLVWTSGGLSLNLFEESQEPWNAKALKRRREAQQLAPLEKDGKRLKKKERFGKLDFTALVLAEGLRAKEEVMKYVQEKGSAEMQSYASRAQRRLKEFIEDAFDWQAAPAKVKADQESDWSLVERLARGTCQCGEDGCLWYEAAVNFVDRNPGIDRECLAACLRKVISEGPSKTARVPLVVGPRNAGKSTILEPLDEVFGQSRVLHKPKLGAPCPLTKLVTGSIRFLFFDDYRPVEYAAMPKDNPTVAPTTFLAMFCGQPFDVQMPQNHHFGHPEIKWRRGAAMTAKEEGLWDPMGAVTREEIRHMQARVVQFAATDVIPDVVFRTLPKCKESWSRWVLMDSVAFARRSPPVAFPQTRLRRRLPALPLLEDPAGHGESQDDDGV</sequence>
<dbReference type="AlphaFoldDB" id="A0A813ICR3"/>
<organism evidence="2 3">
    <name type="scientific">Polarella glacialis</name>
    <name type="common">Dinoflagellate</name>
    <dbReference type="NCBI Taxonomy" id="89957"/>
    <lineage>
        <taxon>Eukaryota</taxon>
        <taxon>Sar</taxon>
        <taxon>Alveolata</taxon>
        <taxon>Dinophyceae</taxon>
        <taxon>Suessiales</taxon>
        <taxon>Suessiaceae</taxon>
        <taxon>Polarella</taxon>
    </lineage>
</organism>
<proteinExistence type="predicted"/>
<dbReference type="Gene3D" id="3.30.420.10">
    <property type="entry name" value="Ribonuclease H-like superfamily/Ribonuclease H"/>
    <property type="match status" value="1"/>
</dbReference>
<evidence type="ECO:0000313" key="2">
    <source>
        <dbReference type="EMBL" id="CAE8648975.1"/>
    </source>
</evidence>
<dbReference type="GO" id="GO:0003676">
    <property type="term" value="F:nucleic acid binding"/>
    <property type="evidence" value="ECO:0007669"/>
    <property type="project" value="InterPro"/>
</dbReference>
<feature type="region of interest" description="Disordered" evidence="1">
    <location>
        <begin position="880"/>
        <end position="899"/>
    </location>
</feature>
<protein>
    <submittedName>
        <fullName evidence="2">Uncharacterized protein</fullName>
    </submittedName>
</protein>
<evidence type="ECO:0000313" key="3">
    <source>
        <dbReference type="Proteomes" id="UP000626109"/>
    </source>
</evidence>
<reference evidence="2" key="1">
    <citation type="submission" date="2021-02" db="EMBL/GenBank/DDBJ databases">
        <authorList>
            <person name="Dougan E. K."/>
            <person name="Rhodes N."/>
            <person name="Thang M."/>
            <person name="Chan C."/>
        </authorList>
    </citation>
    <scope>NUCLEOTIDE SEQUENCE</scope>
</reference>
<feature type="region of interest" description="Disordered" evidence="1">
    <location>
        <begin position="353"/>
        <end position="373"/>
    </location>
</feature>
<dbReference type="EMBL" id="CAJNNW010007149">
    <property type="protein sequence ID" value="CAE8648975.1"/>
    <property type="molecule type" value="Genomic_DNA"/>
</dbReference>
<dbReference type="InterPro" id="IPR036397">
    <property type="entry name" value="RNaseH_sf"/>
</dbReference>
<dbReference type="Proteomes" id="UP000626109">
    <property type="component" value="Unassembled WGS sequence"/>
</dbReference>
<evidence type="ECO:0000256" key="1">
    <source>
        <dbReference type="SAM" id="MobiDB-lite"/>
    </source>
</evidence>
<comment type="caution">
    <text evidence="2">The sequence shown here is derived from an EMBL/GenBank/DDBJ whole genome shotgun (WGS) entry which is preliminary data.</text>
</comment>
<gene>
    <name evidence="2" type="ORF">PGLA2088_LOCUS7045</name>
</gene>